<reference evidence="3" key="1">
    <citation type="submission" date="2017-02" db="UniProtKB">
        <authorList>
            <consortium name="WormBaseParasite"/>
        </authorList>
    </citation>
    <scope>IDENTIFICATION</scope>
</reference>
<sequence>MERVVRRTKNIRLRTHVVDAAYLPALIYVSGISTQREQDEQKSASFDALWEEYCSKFFDLRKCKGDWNPELRQRPNVKDAVAHVYSSLKKLMINGTTDDAGNTRVPVTVLLLLNLLKGKKHAETRRIHPWNKDIGQSFLAFINPIFGMRQPLSPFCCYLLPSMALAQAQAV</sequence>
<name>A0A0N4WLD6_HAEPC</name>
<accession>A0A0N4WLD6</accession>
<dbReference type="Proteomes" id="UP000268014">
    <property type="component" value="Unassembled WGS sequence"/>
</dbReference>
<reference evidence="1 2" key="2">
    <citation type="submission" date="2018-11" db="EMBL/GenBank/DDBJ databases">
        <authorList>
            <consortium name="Pathogen Informatics"/>
        </authorList>
    </citation>
    <scope>NUCLEOTIDE SEQUENCE [LARGE SCALE GENOMIC DNA]</scope>
    <source>
        <strain evidence="1 2">MHpl1</strain>
    </source>
</reference>
<evidence type="ECO:0000313" key="3">
    <source>
        <dbReference type="WBParaSite" id="HPLM_0001195601-mRNA-1"/>
    </source>
</evidence>
<proteinExistence type="predicted"/>
<protein>
    <submittedName>
        <fullName evidence="3">BLM10_mid domain-containing protein</fullName>
    </submittedName>
</protein>
<gene>
    <name evidence="1" type="ORF">HPLM_LOCUS11948</name>
</gene>
<keyword evidence="2" id="KW-1185">Reference proteome</keyword>
<dbReference type="EMBL" id="UZAF01017716">
    <property type="protein sequence ID" value="VDO44288.1"/>
    <property type="molecule type" value="Genomic_DNA"/>
</dbReference>
<organism evidence="3">
    <name type="scientific">Haemonchus placei</name>
    <name type="common">Barber's pole worm</name>
    <dbReference type="NCBI Taxonomy" id="6290"/>
    <lineage>
        <taxon>Eukaryota</taxon>
        <taxon>Metazoa</taxon>
        <taxon>Ecdysozoa</taxon>
        <taxon>Nematoda</taxon>
        <taxon>Chromadorea</taxon>
        <taxon>Rhabditida</taxon>
        <taxon>Rhabditina</taxon>
        <taxon>Rhabditomorpha</taxon>
        <taxon>Strongyloidea</taxon>
        <taxon>Trichostrongylidae</taxon>
        <taxon>Haemonchus</taxon>
    </lineage>
</organism>
<evidence type="ECO:0000313" key="1">
    <source>
        <dbReference type="EMBL" id="VDO44288.1"/>
    </source>
</evidence>
<dbReference type="OrthoDB" id="10523764at2759"/>
<dbReference type="WBParaSite" id="HPLM_0001195601-mRNA-1">
    <property type="protein sequence ID" value="HPLM_0001195601-mRNA-1"/>
    <property type="gene ID" value="HPLM_0001195601"/>
</dbReference>
<dbReference type="AlphaFoldDB" id="A0A0N4WLD6"/>
<evidence type="ECO:0000313" key="2">
    <source>
        <dbReference type="Proteomes" id="UP000268014"/>
    </source>
</evidence>